<feature type="transmembrane region" description="Helical" evidence="1">
    <location>
        <begin position="36"/>
        <end position="56"/>
    </location>
</feature>
<feature type="transmembrane region" description="Helical" evidence="1">
    <location>
        <begin position="107"/>
        <end position="128"/>
    </location>
</feature>
<feature type="transmembrane region" description="Helical" evidence="1">
    <location>
        <begin position="77"/>
        <end position="95"/>
    </location>
</feature>
<dbReference type="Proteomes" id="UP001183629">
    <property type="component" value="Unassembled WGS sequence"/>
</dbReference>
<evidence type="ECO:0000313" key="3">
    <source>
        <dbReference type="Proteomes" id="UP001183629"/>
    </source>
</evidence>
<keyword evidence="3" id="KW-1185">Reference proteome</keyword>
<name>A0AAE3ZUR1_9ACTN</name>
<gene>
    <name evidence="2" type="ORF">J2S44_005516</name>
</gene>
<protein>
    <submittedName>
        <fullName evidence="2">Uncharacterized protein</fullName>
    </submittedName>
</protein>
<comment type="caution">
    <text evidence="2">The sequence shown here is derived from an EMBL/GenBank/DDBJ whole genome shotgun (WGS) entry which is preliminary data.</text>
</comment>
<organism evidence="2 3">
    <name type="scientific">Catenuloplanes niger</name>
    <dbReference type="NCBI Taxonomy" id="587534"/>
    <lineage>
        <taxon>Bacteria</taxon>
        <taxon>Bacillati</taxon>
        <taxon>Actinomycetota</taxon>
        <taxon>Actinomycetes</taxon>
        <taxon>Micromonosporales</taxon>
        <taxon>Micromonosporaceae</taxon>
        <taxon>Catenuloplanes</taxon>
    </lineage>
</organism>
<dbReference type="EMBL" id="JAVDYC010000001">
    <property type="protein sequence ID" value="MDR7325266.1"/>
    <property type="molecule type" value="Genomic_DNA"/>
</dbReference>
<feature type="transmembrane region" description="Helical" evidence="1">
    <location>
        <begin position="12"/>
        <end position="30"/>
    </location>
</feature>
<sequence length="244" mass="25931">MFLRTEGVPRRLDATVLVAAVGVLAFLVLIGLDRPWIITVSVAAAALALDSAVALVRSRTGRAGGRRPDPAVRKRRAAIVASVSFGAYLVFLFTMDSLPLARWRPVMAGLLLAFVVGSSVRGAVMRVVNTSGAERGRRLLEDRRGDAGGTLVLRRGGVGEVGFLSRMQVTVDGDPVAMLAYRGELAVALAPGKYEIAARLNRLYGGPLRVVVDAGETVAVSLSTEMPADLDLGARRDGIRVERE</sequence>
<accession>A0AAE3ZUR1</accession>
<dbReference type="AlphaFoldDB" id="A0AAE3ZUR1"/>
<keyword evidence="1" id="KW-0812">Transmembrane</keyword>
<evidence type="ECO:0000313" key="2">
    <source>
        <dbReference type="EMBL" id="MDR7325266.1"/>
    </source>
</evidence>
<proteinExistence type="predicted"/>
<keyword evidence="1" id="KW-0472">Membrane</keyword>
<reference evidence="2 3" key="1">
    <citation type="submission" date="2023-07" db="EMBL/GenBank/DDBJ databases">
        <title>Sequencing the genomes of 1000 actinobacteria strains.</title>
        <authorList>
            <person name="Klenk H.-P."/>
        </authorList>
    </citation>
    <scope>NUCLEOTIDE SEQUENCE [LARGE SCALE GENOMIC DNA]</scope>
    <source>
        <strain evidence="2 3">DSM 44711</strain>
    </source>
</reference>
<evidence type="ECO:0000256" key="1">
    <source>
        <dbReference type="SAM" id="Phobius"/>
    </source>
</evidence>
<keyword evidence="1" id="KW-1133">Transmembrane helix</keyword>
<dbReference type="RefSeq" id="WP_310419841.1">
    <property type="nucleotide sequence ID" value="NZ_JAVDYC010000001.1"/>
</dbReference>